<protein>
    <submittedName>
        <fullName evidence="1">DivIVA domain-containing protein</fullName>
    </submittedName>
</protein>
<dbReference type="NCBIfam" id="TIGR03544">
    <property type="entry name" value="DivI1A_domain"/>
    <property type="match status" value="1"/>
</dbReference>
<dbReference type="EMBL" id="JBEOZM010000019">
    <property type="protein sequence ID" value="MER6271954.1"/>
    <property type="molecule type" value="Genomic_DNA"/>
</dbReference>
<reference evidence="1 2" key="1">
    <citation type="submission" date="2024-06" db="EMBL/GenBank/DDBJ databases">
        <title>The Natural Products Discovery Center: Release of the First 8490 Sequenced Strains for Exploring Actinobacteria Biosynthetic Diversity.</title>
        <authorList>
            <person name="Kalkreuter E."/>
            <person name="Kautsar S.A."/>
            <person name="Yang D."/>
            <person name="Bader C.D."/>
            <person name="Teijaro C.N."/>
            <person name="Fluegel L."/>
            <person name="Davis C.M."/>
            <person name="Simpson J.R."/>
            <person name="Lauterbach L."/>
            <person name="Steele A.D."/>
            <person name="Gui C."/>
            <person name="Meng S."/>
            <person name="Li G."/>
            <person name="Viehrig K."/>
            <person name="Ye F."/>
            <person name="Su P."/>
            <person name="Kiefer A.F."/>
            <person name="Nichols A."/>
            <person name="Cepeda A.J."/>
            <person name="Yan W."/>
            <person name="Fan B."/>
            <person name="Jiang Y."/>
            <person name="Adhikari A."/>
            <person name="Zheng C.-J."/>
            <person name="Schuster L."/>
            <person name="Cowan T.M."/>
            <person name="Smanski M.J."/>
            <person name="Chevrette M.G."/>
            <person name="De Carvalho L.P.S."/>
            <person name="Shen B."/>
        </authorList>
    </citation>
    <scope>NUCLEOTIDE SEQUENCE [LARGE SCALE GENOMIC DNA]</scope>
    <source>
        <strain evidence="1 2">NPDC001694</strain>
    </source>
</reference>
<dbReference type="Proteomes" id="UP001490365">
    <property type="component" value="Unassembled WGS sequence"/>
</dbReference>
<evidence type="ECO:0000313" key="2">
    <source>
        <dbReference type="Proteomes" id="UP001490365"/>
    </source>
</evidence>
<sequence length="65" mass="7065">MAPEVHDFEIVRRGYDRAQVDAYLALLAAGTAPDAPPAFDIVRRGYDRAQVDARLAELRAAGGHT</sequence>
<comment type="caution">
    <text evidence="1">The sequence shown here is derived from an EMBL/GenBank/DDBJ whole genome shotgun (WGS) entry which is preliminary data.</text>
</comment>
<gene>
    <name evidence="1" type="ORF">ABT211_32405</name>
</gene>
<evidence type="ECO:0000313" key="1">
    <source>
        <dbReference type="EMBL" id="MER6271954.1"/>
    </source>
</evidence>
<keyword evidence="2" id="KW-1185">Reference proteome</keyword>
<dbReference type="InterPro" id="IPR019933">
    <property type="entry name" value="DivIVA_domain"/>
</dbReference>
<name>A0ABV1TQH3_9ACTN</name>
<organism evidence="1 2">
    <name type="scientific">Streptomyces sp. 900105755</name>
    <dbReference type="NCBI Taxonomy" id="3154389"/>
    <lineage>
        <taxon>Bacteria</taxon>
        <taxon>Bacillati</taxon>
        <taxon>Actinomycetota</taxon>
        <taxon>Actinomycetes</taxon>
        <taxon>Kitasatosporales</taxon>
        <taxon>Streptomycetaceae</taxon>
        <taxon>Streptomyces</taxon>
    </lineage>
</organism>
<accession>A0ABV1TQH3</accession>
<proteinExistence type="predicted"/>
<dbReference type="RefSeq" id="WP_351960301.1">
    <property type="nucleotide sequence ID" value="NZ_JBEOZM010000019.1"/>
</dbReference>